<name>A0A433DJM5_9FUNG</name>
<reference evidence="1 2" key="1">
    <citation type="journal article" date="2018" name="New Phytol.">
        <title>Phylogenomics of Endogonaceae and evolution of mycorrhizas within Mucoromycota.</title>
        <authorList>
            <person name="Chang Y."/>
            <person name="Desiro A."/>
            <person name="Na H."/>
            <person name="Sandor L."/>
            <person name="Lipzen A."/>
            <person name="Clum A."/>
            <person name="Barry K."/>
            <person name="Grigoriev I.V."/>
            <person name="Martin F.M."/>
            <person name="Stajich J.E."/>
            <person name="Smith M.E."/>
            <person name="Bonito G."/>
            <person name="Spatafora J.W."/>
        </authorList>
    </citation>
    <scope>NUCLEOTIDE SEQUENCE [LARGE SCALE GENOMIC DNA]</scope>
    <source>
        <strain evidence="1 2">GMNB39</strain>
    </source>
</reference>
<proteinExistence type="predicted"/>
<accession>A0A433DJM5</accession>
<protein>
    <submittedName>
        <fullName evidence="1">Uncharacterized protein</fullName>
    </submittedName>
</protein>
<evidence type="ECO:0000313" key="1">
    <source>
        <dbReference type="EMBL" id="RUP51039.1"/>
    </source>
</evidence>
<dbReference type="EMBL" id="RBNI01000998">
    <property type="protein sequence ID" value="RUP51039.1"/>
    <property type="molecule type" value="Genomic_DNA"/>
</dbReference>
<keyword evidence="2" id="KW-1185">Reference proteome</keyword>
<sequence length="67" mass="7695">MAIAIQFRSACSYLHTKYRLLYSVISLIHGQSPRKPNFFKATIAHTGQQDTLMRGAVPRWQTAWSSR</sequence>
<dbReference type="Proteomes" id="UP000268093">
    <property type="component" value="Unassembled WGS sequence"/>
</dbReference>
<evidence type="ECO:0000313" key="2">
    <source>
        <dbReference type="Proteomes" id="UP000268093"/>
    </source>
</evidence>
<organism evidence="1 2">
    <name type="scientific">Jimgerdemannia flammicorona</name>
    <dbReference type="NCBI Taxonomy" id="994334"/>
    <lineage>
        <taxon>Eukaryota</taxon>
        <taxon>Fungi</taxon>
        <taxon>Fungi incertae sedis</taxon>
        <taxon>Mucoromycota</taxon>
        <taxon>Mucoromycotina</taxon>
        <taxon>Endogonomycetes</taxon>
        <taxon>Endogonales</taxon>
        <taxon>Endogonaceae</taxon>
        <taxon>Jimgerdemannia</taxon>
    </lineage>
</organism>
<comment type="caution">
    <text evidence="1">The sequence shown here is derived from an EMBL/GenBank/DDBJ whole genome shotgun (WGS) entry which is preliminary data.</text>
</comment>
<dbReference type="AlphaFoldDB" id="A0A433DJM5"/>
<gene>
    <name evidence="1" type="ORF">BC936DRAFT_150173</name>
</gene>